<sequence length="315" mass="35127">MATAPVSLTPKFPGQYGEQRDWAWRGWQIRYTYVQPENPDPSAIPIILLHGFGASLGHWRHNVFVLGQSHPVFALDLVGFGATEKPQAPYDAYFWARQVHDFWQTFIRQPAIIVGNSIGSLIALTTAVEYSQMVAGLVLISVPDPAVRQEMIPAWCGPVVNWVEGMVAAPWLLKAIFYGVRRPGIVQPWAGIAYGDKSAVDQELVEILLTPAFDRGAANAFVQIIKSMTSLNFGPKVKPSLAQLEIPTLILWGEQDRMIPPQFASQFAACNPRISLKMLPQAGHCPQDEQPELVNELILAWIESNLRKKHTEVKR</sequence>
<dbReference type="InterPro" id="IPR000073">
    <property type="entry name" value="AB_hydrolase_1"/>
</dbReference>
<evidence type="ECO:0000313" key="2">
    <source>
        <dbReference type="EMBL" id="MDS3859732.1"/>
    </source>
</evidence>
<name>A0AAE4FQM7_9CYAN</name>
<gene>
    <name evidence="2" type="ORF">RIF25_02810</name>
</gene>
<dbReference type="Gene3D" id="3.40.50.1820">
    <property type="entry name" value="alpha/beta hydrolase"/>
    <property type="match status" value="1"/>
</dbReference>
<dbReference type="Proteomes" id="UP001268256">
    <property type="component" value="Unassembled WGS sequence"/>
</dbReference>
<dbReference type="PRINTS" id="PR00111">
    <property type="entry name" value="ABHYDROLASE"/>
</dbReference>
<evidence type="ECO:0000259" key="1">
    <source>
        <dbReference type="Pfam" id="PF12697"/>
    </source>
</evidence>
<dbReference type="InterPro" id="IPR029058">
    <property type="entry name" value="AB_hydrolase_fold"/>
</dbReference>
<dbReference type="PANTHER" id="PTHR46438:SF2">
    <property type="entry name" value="ALPHA_BETA-HYDROLASES SUPERFAMILY PROTEIN"/>
    <property type="match status" value="1"/>
</dbReference>
<proteinExistence type="predicted"/>
<comment type="caution">
    <text evidence="2">The sequence shown here is derived from an EMBL/GenBank/DDBJ whole genome shotgun (WGS) entry which is preliminary data.</text>
</comment>
<organism evidence="2 3">
    <name type="scientific">Pseudocalidococcus azoricus BACA0444</name>
    <dbReference type="NCBI Taxonomy" id="2918990"/>
    <lineage>
        <taxon>Bacteria</taxon>
        <taxon>Bacillati</taxon>
        <taxon>Cyanobacteriota</taxon>
        <taxon>Cyanophyceae</taxon>
        <taxon>Acaryochloridales</taxon>
        <taxon>Thermosynechococcaceae</taxon>
        <taxon>Pseudocalidococcus</taxon>
        <taxon>Pseudocalidococcus azoricus</taxon>
    </lineage>
</organism>
<dbReference type="EMBL" id="JAVMIP010000002">
    <property type="protein sequence ID" value="MDS3859732.1"/>
    <property type="molecule type" value="Genomic_DNA"/>
</dbReference>
<dbReference type="PRINTS" id="PR00412">
    <property type="entry name" value="EPOXHYDRLASE"/>
</dbReference>
<reference evidence="3" key="1">
    <citation type="submission" date="2023-07" db="EMBL/GenBank/DDBJ databases">
        <authorList>
            <person name="Luz R."/>
            <person name="Cordeiro R."/>
            <person name="Fonseca A."/>
            <person name="Goncalves V."/>
        </authorList>
    </citation>
    <scope>NUCLEOTIDE SEQUENCE [LARGE SCALE GENOMIC DNA]</scope>
    <source>
        <strain evidence="3">BACA0444</strain>
    </source>
</reference>
<protein>
    <submittedName>
        <fullName evidence="2">Alpha/beta fold hydrolase</fullName>
    </submittedName>
</protein>
<evidence type="ECO:0000313" key="3">
    <source>
        <dbReference type="Proteomes" id="UP001268256"/>
    </source>
</evidence>
<dbReference type="RefSeq" id="WP_322877039.1">
    <property type="nucleotide sequence ID" value="NZ_JAVMIP010000002.1"/>
</dbReference>
<dbReference type="SUPFAM" id="SSF53474">
    <property type="entry name" value="alpha/beta-Hydrolases"/>
    <property type="match status" value="1"/>
</dbReference>
<accession>A0AAE4FQM7</accession>
<keyword evidence="3" id="KW-1185">Reference proteome</keyword>
<keyword evidence="2" id="KW-0378">Hydrolase</keyword>
<dbReference type="AlphaFoldDB" id="A0AAE4FQM7"/>
<dbReference type="GO" id="GO:0016787">
    <property type="term" value="F:hydrolase activity"/>
    <property type="evidence" value="ECO:0007669"/>
    <property type="project" value="UniProtKB-KW"/>
</dbReference>
<dbReference type="InterPro" id="IPR000639">
    <property type="entry name" value="Epox_hydrolase-like"/>
</dbReference>
<feature type="domain" description="AB hydrolase-1" evidence="1">
    <location>
        <begin position="46"/>
        <end position="296"/>
    </location>
</feature>
<dbReference type="PANTHER" id="PTHR46438">
    <property type="entry name" value="ALPHA/BETA-HYDROLASES SUPERFAMILY PROTEIN"/>
    <property type="match status" value="1"/>
</dbReference>
<dbReference type="Pfam" id="PF12697">
    <property type="entry name" value="Abhydrolase_6"/>
    <property type="match status" value="1"/>
</dbReference>